<evidence type="ECO:0000259" key="6">
    <source>
        <dbReference type="Pfam" id="PF08100"/>
    </source>
</evidence>
<dbReference type="GO" id="GO:0046983">
    <property type="term" value="F:protein dimerization activity"/>
    <property type="evidence" value="ECO:0007669"/>
    <property type="project" value="InterPro"/>
</dbReference>
<evidence type="ECO:0000256" key="4">
    <source>
        <dbReference type="PIRSR" id="PIRSR005739-1"/>
    </source>
</evidence>
<keyword evidence="2 7" id="KW-0808">Transferase</keyword>
<feature type="domain" description="O-methyltransferase C-terminal" evidence="5">
    <location>
        <begin position="226"/>
        <end position="370"/>
    </location>
</feature>
<dbReference type="PANTHER" id="PTHR43712:SF11">
    <property type="entry name" value="O-METHYLTRANSFERASE (AFU_ORTHOLOGUE AFUA_2G17820)-RELATED"/>
    <property type="match status" value="1"/>
</dbReference>
<dbReference type="PANTHER" id="PTHR43712">
    <property type="entry name" value="PUTATIVE (AFU_ORTHOLOGUE AFUA_4G14580)-RELATED"/>
    <property type="match status" value="1"/>
</dbReference>
<dbReference type="InterPro" id="IPR016461">
    <property type="entry name" value="COMT-like"/>
</dbReference>
<protein>
    <submittedName>
        <fullName evidence="7">S-adenosyl-L-methionine-dependent methyltransferase</fullName>
    </submittedName>
</protein>
<dbReference type="GO" id="GO:0008171">
    <property type="term" value="F:O-methyltransferase activity"/>
    <property type="evidence" value="ECO:0007669"/>
    <property type="project" value="InterPro"/>
</dbReference>
<sequence>MADISELTKQLAALASAPPTDLSEEERFGLFNAINQARDAFMSPRDALLRFSFSIYESAAVRLAIDLKLLDIAVPAGRSLTSPEIAEKAGADVQLVGRILRMLAAVSLLTETAPDTFAAKPLAGAFCTGSPLREGIIHLSSHASAAGQLPDYFAKNGYKNPGDAFNGPWQYAQKTNKHYFDWLSGHPDLQHAFNVVMGISRIGQVDWFEYYPVEEKLKVSSPEQILLVDVGGGVGHDVAAFQKKFPNLPGKLVFEDLSIVVDSAKDTPAGVTGVGHDFFKPQPETVKGAKAYYLRTVLHDWPDKEAATIVRNLKDVMAEDSVLLINENVLPDQGVSLFQAELDMSMMVCFSSLDRTEKQFKTLLESEGFEWKQTYKPEVQIPGSGTLMEFHLKK</sequence>
<dbReference type="Proteomes" id="UP000193144">
    <property type="component" value="Unassembled WGS sequence"/>
</dbReference>
<comment type="caution">
    <text evidence="7">The sequence shown here is derived from an EMBL/GenBank/DDBJ whole genome shotgun (WGS) entry which is preliminary data.</text>
</comment>
<dbReference type="InterPro" id="IPR036390">
    <property type="entry name" value="WH_DNA-bd_sf"/>
</dbReference>
<reference evidence="7 8" key="1">
    <citation type="submission" date="2016-07" db="EMBL/GenBank/DDBJ databases">
        <title>Pervasive Adenine N6-methylation of Active Genes in Fungi.</title>
        <authorList>
            <consortium name="DOE Joint Genome Institute"/>
            <person name="Mondo S.J."/>
            <person name="Dannebaum R.O."/>
            <person name="Kuo R.C."/>
            <person name="Labutti K."/>
            <person name="Haridas S."/>
            <person name="Kuo A."/>
            <person name="Salamov A."/>
            <person name="Ahrendt S.R."/>
            <person name="Lipzen A."/>
            <person name="Sullivan W."/>
            <person name="Andreopoulos W.B."/>
            <person name="Clum A."/>
            <person name="Lindquist E."/>
            <person name="Daum C."/>
            <person name="Ramamoorthy G.K."/>
            <person name="Gryganskyi A."/>
            <person name="Culley D."/>
            <person name="Magnuson J.K."/>
            <person name="James T.Y."/>
            <person name="O'Malley M.A."/>
            <person name="Stajich J.E."/>
            <person name="Spatafora J.W."/>
            <person name="Visel A."/>
            <person name="Grigoriev I.V."/>
        </authorList>
    </citation>
    <scope>NUCLEOTIDE SEQUENCE [LARGE SCALE GENOMIC DNA]</scope>
    <source>
        <strain evidence="7 8">CBS 115471</strain>
    </source>
</reference>
<dbReference type="InterPro" id="IPR001077">
    <property type="entry name" value="COMT_C"/>
</dbReference>
<feature type="domain" description="O-methyltransferase dimerisation" evidence="6">
    <location>
        <begin position="50"/>
        <end position="127"/>
    </location>
</feature>
<dbReference type="OrthoDB" id="1535081at2759"/>
<evidence type="ECO:0000256" key="3">
    <source>
        <dbReference type="ARBA" id="ARBA00022691"/>
    </source>
</evidence>
<dbReference type="InterPro" id="IPR036388">
    <property type="entry name" value="WH-like_DNA-bd_sf"/>
</dbReference>
<feature type="active site" description="Proton acceptor" evidence="4">
    <location>
        <position position="299"/>
    </location>
</feature>
<dbReference type="EMBL" id="MCFA01000057">
    <property type="protein sequence ID" value="ORY11840.1"/>
    <property type="molecule type" value="Genomic_DNA"/>
</dbReference>
<keyword evidence="8" id="KW-1185">Reference proteome</keyword>
<dbReference type="AlphaFoldDB" id="A0A1Y1ZNM7"/>
<dbReference type="PROSITE" id="PS51683">
    <property type="entry name" value="SAM_OMT_II"/>
    <property type="match status" value="1"/>
</dbReference>
<dbReference type="Gene3D" id="1.10.10.10">
    <property type="entry name" value="Winged helix-like DNA-binding domain superfamily/Winged helix DNA-binding domain"/>
    <property type="match status" value="1"/>
</dbReference>
<evidence type="ECO:0000259" key="5">
    <source>
        <dbReference type="Pfam" id="PF00891"/>
    </source>
</evidence>
<dbReference type="PIRSF" id="PIRSF005739">
    <property type="entry name" value="O-mtase"/>
    <property type="match status" value="1"/>
</dbReference>
<dbReference type="GO" id="GO:0032259">
    <property type="term" value="P:methylation"/>
    <property type="evidence" value="ECO:0007669"/>
    <property type="project" value="UniProtKB-KW"/>
</dbReference>
<evidence type="ECO:0000313" key="7">
    <source>
        <dbReference type="EMBL" id="ORY11840.1"/>
    </source>
</evidence>
<dbReference type="Pfam" id="PF08100">
    <property type="entry name" value="Dimerisation"/>
    <property type="match status" value="1"/>
</dbReference>
<evidence type="ECO:0000256" key="1">
    <source>
        <dbReference type="ARBA" id="ARBA00022603"/>
    </source>
</evidence>
<dbReference type="SUPFAM" id="SSF53335">
    <property type="entry name" value="S-adenosyl-L-methionine-dependent methyltransferases"/>
    <property type="match status" value="1"/>
</dbReference>
<keyword evidence="3" id="KW-0949">S-adenosyl-L-methionine</keyword>
<dbReference type="Gene3D" id="3.40.50.150">
    <property type="entry name" value="Vaccinia Virus protein VP39"/>
    <property type="match status" value="1"/>
</dbReference>
<dbReference type="SUPFAM" id="SSF46785">
    <property type="entry name" value="Winged helix' DNA-binding domain"/>
    <property type="match status" value="1"/>
</dbReference>
<organism evidence="7 8">
    <name type="scientific">Clohesyomyces aquaticus</name>
    <dbReference type="NCBI Taxonomy" id="1231657"/>
    <lineage>
        <taxon>Eukaryota</taxon>
        <taxon>Fungi</taxon>
        <taxon>Dikarya</taxon>
        <taxon>Ascomycota</taxon>
        <taxon>Pezizomycotina</taxon>
        <taxon>Dothideomycetes</taxon>
        <taxon>Pleosporomycetidae</taxon>
        <taxon>Pleosporales</taxon>
        <taxon>Lindgomycetaceae</taxon>
        <taxon>Clohesyomyces</taxon>
    </lineage>
</organism>
<dbReference type="InterPro" id="IPR029063">
    <property type="entry name" value="SAM-dependent_MTases_sf"/>
</dbReference>
<evidence type="ECO:0000313" key="8">
    <source>
        <dbReference type="Proteomes" id="UP000193144"/>
    </source>
</evidence>
<keyword evidence="1 7" id="KW-0489">Methyltransferase</keyword>
<dbReference type="Pfam" id="PF00891">
    <property type="entry name" value="Methyltransf_2"/>
    <property type="match status" value="1"/>
</dbReference>
<proteinExistence type="predicted"/>
<gene>
    <name evidence="7" type="ORF">BCR34DRAFT_513358</name>
</gene>
<evidence type="ECO:0000256" key="2">
    <source>
        <dbReference type="ARBA" id="ARBA00022679"/>
    </source>
</evidence>
<accession>A0A1Y1ZNM7</accession>
<dbReference type="InterPro" id="IPR012967">
    <property type="entry name" value="COMT_dimerisation"/>
</dbReference>
<name>A0A1Y1ZNM7_9PLEO</name>